<protein>
    <submittedName>
        <fullName evidence="1">Uncharacterized protein</fullName>
    </submittedName>
</protein>
<name>F3QZ21_9BACT</name>
<dbReference type="Proteomes" id="UP000005546">
    <property type="component" value="Unassembled WGS sequence"/>
</dbReference>
<dbReference type="AlphaFoldDB" id="F3QZ21"/>
<dbReference type="HOGENOM" id="CLU_3255387_0_0_10"/>
<dbReference type="EMBL" id="AFBR01000098">
    <property type="protein sequence ID" value="EGG49950.1"/>
    <property type="molecule type" value="Genomic_DNA"/>
</dbReference>
<evidence type="ECO:0000313" key="2">
    <source>
        <dbReference type="Proteomes" id="UP000005546"/>
    </source>
</evidence>
<keyword evidence="2" id="KW-1185">Reference proteome</keyword>
<sequence length="42" mass="4857">MHLFSVHCFAKSCLLNEKQIKADSDKPTNQMEYSILRIKSSN</sequence>
<proteinExistence type="predicted"/>
<accession>F3QZ21</accession>
<comment type="caution">
    <text evidence="1">The sequence shown here is derived from an EMBL/GenBank/DDBJ whole genome shotgun (WGS) entry which is preliminary data.</text>
</comment>
<gene>
    <name evidence="1" type="ORF">HMPREF9442_03467</name>
</gene>
<organism evidence="1 2">
    <name type="scientific">Paraprevotella xylaniphila YIT 11841</name>
    <dbReference type="NCBI Taxonomy" id="762982"/>
    <lineage>
        <taxon>Bacteria</taxon>
        <taxon>Pseudomonadati</taxon>
        <taxon>Bacteroidota</taxon>
        <taxon>Bacteroidia</taxon>
        <taxon>Bacteroidales</taxon>
        <taxon>Prevotellaceae</taxon>
        <taxon>Paraprevotella</taxon>
    </lineage>
</organism>
<reference evidence="1 2" key="1">
    <citation type="submission" date="2011-02" db="EMBL/GenBank/DDBJ databases">
        <authorList>
            <person name="Weinstock G."/>
            <person name="Sodergren E."/>
            <person name="Clifton S."/>
            <person name="Fulton L."/>
            <person name="Fulton B."/>
            <person name="Courtney L."/>
            <person name="Fronick C."/>
            <person name="Harrison M."/>
            <person name="Strong C."/>
            <person name="Farmer C."/>
            <person name="Delahaunty K."/>
            <person name="Markovic C."/>
            <person name="Hall O."/>
            <person name="Minx P."/>
            <person name="Tomlinson C."/>
            <person name="Mitreva M."/>
            <person name="Hou S."/>
            <person name="Chen J."/>
            <person name="Wollam A."/>
            <person name="Pepin K.H."/>
            <person name="Johnson M."/>
            <person name="Bhonagiri V."/>
            <person name="Zhang X."/>
            <person name="Suruliraj S."/>
            <person name="Warren W."/>
            <person name="Chinwalla A."/>
            <person name="Mardis E.R."/>
            <person name="Wilson R.K."/>
        </authorList>
    </citation>
    <scope>NUCLEOTIDE SEQUENCE [LARGE SCALE GENOMIC DNA]</scope>
    <source>
        <strain evidence="1 2">YIT 11841</strain>
    </source>
</reference>
<evidence type="ECO:0000313" key="1">
    <source>
        <dbReference type="EMBL" id="EGG49950.1"/>
    </source>
</evidence>
<dbReference type="STRING" id="762982.HMPREF9442_03467"/>